<keyword evidence="5 7" id="KW-0472">Membrane</keyword>
<comment type="subcellular location">
    <subcellularLocation>
        <location evidence="1">Membrane</location>
    </subcellularLocation>
</comment>
<dbReference type="GO" id="GO:0008610">
    <property type="term" value="P:lipid biosynthetic process"/>
    <property type="evidence" value="ECO:0007669"/>
    <property type="project" value="InterPro"/>
</dbReference>
<dbReference type="EMBL" id="HBDZ01007773">
    <property type="protein sequence ID" value="CAD8239029.1"/>
    <property type="molecule type" value="Transcribed_RNA"/>
</dbReference>
<dbReference type="Pfam" id="PF04116">
    <property type="entry name" value="FA_hydroxylase"/>
    <property type="match status" value="1"/>
</dbReference>
<name>A0A7R9Y1Q3_9VIRI</name>
<evidence type="ECO:0000256" key="7">
    <source>
        <dbReference type="SAM" id="Phobius"/>
    </source>
</evidence>
<feature type="transmembrane region" description="Helical" evidence="7">
    <location>
        <begin position="124"/>
        <end position="145"/>
    </location>
</feature>
<evidence type="ECO:0000256" key="3">
    <source>
        <dbReference type="ARBA" id="ARBA00022692"/>
    </source>
</evidence>
<feature type="region of interest" description="Disordered" evidence="6">
    <location>
        <begin position="1"/>
        <end position="61"/>
    </location>
</feature>
<evidence type="ECO:0000259" key="8">
    <source>
        <dbReference type="Pfam" id="PF04116"/>
    </source>
</evidence>
<dbReference type="InterPro" id="IPR050307">
    <property type="entry name" value="Sterol_Desaturase_Related"/>
</dbReference>
<dbReference type="PANTHER" id="PTHR11863">
    <property type="entry name" value="STEROL DESATURASE"/>
    <property type="match status" value="1"/>
</dbReference>
<feature type="transmembrane region" description="Helical" evidence="7">
    <location>
        <begin position="166"/>
        <end position="188"/>
    </location>
</feature>
<comment type="similarity">
    <text evidence="2">Belongs to the sterol desaturase family.</text>
</comment>
<keyword evidence="4 7" id="KW-1133">Transmembrane helix</keyword>
<feature type="domain" description="Fatty acid hydroxylase" evidence="8">
    <location>
        <begin position="232"/>
        <end position="376"/>
    </location>
</feature>
<evidence type="ECO:0000256" key="2">
    <source>
        <dbReference type="ARBA" id="ARBA00009324"/>
    </source>
</evidence>
<evidence type="ECO:0000256" key="1">
    <source>
        <dbReference type="ARBA" id="ARBA00004370"/>
    </source>
</evidence>
<protein>
    <recommendedName>
        <fullName evidence="8">Fatty acid hydroxylase domain-containing protein</fullName>
    </recommendedName>
</protein>
<organism evidence="9">
    <name type="scientific">Prasinoderma coloniale</name>
    <dbReference type="NCBI Taxonomy" id="156133"/>
    <lineage>
        <taxon>Eukaryota</taxon>
        <taxon>Viridiplantae</taxon>
        <taxon>Prasinodermophyta</taxon>
        <taxon>Prasinodermophyceae</taxon>
        <taxon>Prasinodermales</taxon>
        <taxon>Prasinodermaceae</taxon>
        <taxon>Prasinoderma</taxon>
    </lineage>
</organism>
<dbReference type="InterPro" id="IPR006694">
    <property type="entry name" value="Fatty_acid_hydroxylase"/>
</dbReference>
<feature type="transmembrane region" description="Helical" evidence="7">
    <location>
        <begin position="85"/>
        <end position="112"/>
    </location>
</feature>
<reference evidence="9" key="1">
    <citation type="submission" date="2021-01" db="EMBL/GenBank/DDBJ databases">
        <authorList>
            <person name="Corre E."/>
            <person name="Pelletier E."/>
            <person name="Niang G."/>
            <person name="Scheremetjew M."/>
            <person name="Finn R."/>
            <person name="Kale V."/>
            <person name="Holt S."/>
            <person name="Cochrane G."/>
            <person name="Meng A."/>
            <person name="Brown T."/>
            <person name="Cohen L."/>
        </authorList>
    </citation>
    <scope>NUCLEOTIDE SEQUENCE</scope>
    <source>
        <strain evidence="9">CCMP1413</strain>
    </source>
</reference>
<evidence type="ECO:0000256" key="4">
    <source>
        <dbReference type="ARBA" id="ARBA00022989"/>
    </source>
</evidence>
<dbReference type="GO" id="GO:0016491">
    <property type="term" value="F:oxidoreductase activity"/>
    <property type="evidence" value="ECO:0007669"/>
    <property type="project" value="InterPro"/>
</dbReference>
<dbReference type="GO" id="GO:0016020">
    <property type="term" value="C:membrane"/>
    <property type="evidence" value="ECO:0007669"/>
    <property type="project" value="UniProtKB-SubCell"/>
</dbReference>
<gene>
    <name evidence="9" type="ORF">PCOL08062_LOCUS5947</name>
</gene>
<dbReference type="GO" id="GO:0005506">
    <property type="term" value="F:iron ion binding"/>
    <property type="evidence" value="ECO:0007669"/>
    <property type="project" value="InterPro"/>
</dbReference>
<feature type="transmembrane region" description="Helical" evidence="7">
    <location>
        <begin position="208"/>
        <end position="230"/>
    </location>
</feature>
<evidence type="ECO:0000256" key="6">
    <source>
        <dbReference type="SAM" id="MobiDB-lite"/>
    </source>
</evidence>
<keyword evidence="3 7" id="KW-0812">Transmembrane</keyword>
<dbReference type="AlphaFoldDB" id="A0A7R9Y1Q3"/>
<accession>A0A7R9Y1Q3</accession>
<proteinExistence type="inferred from homology"/>
<sequence length="397" mass="42541">MRRTRAGARREAGAGGAARAVPPAPVTVPPDEGCASNSESEADTDARVGSRSSSPKHDSKQATGILKVIVAPHARSHGQKLAKQVIAAAVELASAASMVAAGRAAAACVSLASLHAGLSESTTGVAFACAWAAAYARMLAGAAYMSVQASRGRMLPRREQLSWWECAALLVRGAVVMAPADATVALLASRGARAAGISPLALPDVGFGVLDAALALLAYCLWFVVTNFVLEAAFDFAHYWLHRTMHMSPVLYRHLHARHHLHTRPVALCLLEQSMGEYWLASTVLPCAFAQVVARRVFRLPAFSVLESELMLSQKLIIEFAGHCGSDTTWSSFPTFMWLPRMLGCELYVCDHDLHHSAVRCNYGKRLSVWDKAFGTYRRSWGTAAHGEAPANATPAR</sequence>
<evidence type="ECO:0000313" key="9">
    <source>
        <dbReference type="EMBL" id="CAD8239029.1"/>
    </source>
</evidence>
<evidence type="ECO:0000256" key="5">
    <source>
        <dbReference type="ARBA" id="ARBA00023136"/>
    </source>
</evidence>